<dbReference type="Proteomes" id="UP000472380">
    <property type="component" value="Unassembled WGS sequence"/>
</dbReference>
<reference evidence="2 3" key="1">
    <citation type="submission" date="2019-07" db="EMBL/GenBank/DDBJ databases">
        <title>Draft genome sequence of Adlercreutzia equolifaciens IPLA 37004, a human intestinal strain that does not produces equol from daidzein.</title>
        <authorList>
            <person name="Vazquez L."/>
            <person name="Florez A.B."/>
            <person name="Mayo B."/>
        </authorList>
    </citation>
    <scope>NUCLEOTIDE SEQUENCE [LARGE SCALE GENOMIC DNA]</scope>
    <source>
        <strain evidence="2 3">IPLA 37004</strain>
    </source>
</reference>
<dbReference type="AlphaFoldDB" id="A0A6L8Q2I3"/>
<dbReference type="Gene3D" id="1.20.120.160">
    <property type="entry name" value="HPT domain"/>
    <property type="match status" value="1"/>
</dbReference>
<organism evidence="2 3">
    <name type="scientific">Adlercreutzia equolifaciens</name>
    <dbReference type="NCBI Taxonomy" id="446660"/>
    <lineage>
        <taxon>Bacteria</taxon>
        <taxon>Bacillati</taxon>
        <taxon>Actinomycetota</taxon>
        <taxon>Coriobacteriia</taxon>
        <taxon>Eggerthellales</taxon>
        <taxon>Eggerthellaceae</taxon>
        <taxon>Adlercreutzia</taxon>
    </lineage>
</organism>
<feature type="domain" description="HPt" evidence="1">
    <location>
        <begin position="49"/>
        <end position="113"/>
    </location>
</feature>
<proteinExistence type="predicted"/>
<sequence length="129" mass="14183">MHGKGAIMTDQIADKLRPFGIDYVDAMDRFGDNAELYERLALKYLDDGHLVALQAAMEAKDYSEGYSQAHALKGVAGNLSFKDLYECAALVSDALYAGEYEAAAKHLPEVESAHKLVIEGLEDWRDGTL</sequence>
<name>A0A6L8Q2I3_9ACTN</name>
<accession>A0A6L8Q2I3</accession>
<evidence type="ECO:0000313" key="2">
    <source>
        <dbReference type="EMBL" id="MZG27466.1"/>
    </source>
</evidence>
<dbReference type="EMBL" id="VJNE01000003">
    <property type="protein sequence ID" value="MZG27466.1"/>
    <property type="molecule type" value="Genomic_DNA"/>
</dbReference>
<dbReference type="Pfam" id="PF01627">
    <property type="entry name" value="Hpt"/>
    <property type="match status" value="1"/>
</dbReference>
<dbReference type="InterPro" id="IPR008207">
    <property type="entry name" value="Sig_transdc_His_kin_Hpt_dom"/>
</dbReference>
<evidence type="ECO:0000259" key="1">
    <source>
        <dbReference type="Pfam" id="PF01627"/>
    </source>
</evidence>
<dbReference type="InterPro" id="IPR036641">
    <property type="entry name" value="HPT_dom_sf"/>
</dbReference>
<protein>
    <submittedName>
        <fullName evidence="2">Hpt domain-containing protein</fullName>
    </submittedName>
</protein>
<gene>
    <name evidence="2" type="ORF">FM068_02485</name>
</gene>
<dbReference type="GO" id="GO:0000160">
    <property type="term" value="P:phosphorelay signal transduction system"/>
    <property type="evidence" value="ECO:0007669"/>
    <property type="project" value="InterPro"/>
</dbReference>
<dbReference type="SUPFAM" id="SSF47226">
    <property type="entry name" value="Histidine-containing phosphotransfer domain, HPT domain"/>
    <property type="match status" value="1"/>
</dbReference>
<evidence type="ECO:0000313" key="3">
    <source>
        <dbReference type="Proteomes" id="UP000472380"/>
    </source>
</evidence>
<comment type="caution">
    <text evidence="2">The sequence shown here is derived from an EMBL/GenBank/DDBJ whole genome shotgun (WGS) entry which is preliminary data.</text>
</comment>